<dbReference type="SUPFAM" id="SSF53448">
    <property type="entry name" value="Nucleotide-diphospho-sugar transferases"/>
    <property type="match status" value="1"/>
</dbReference>
<organism evidence="1 2">
    <name type="scientific">Salinactinospora qingdaonensis</name>
    <dbReference type="NCBI Taxonomy" id="702744"/>
    <lineage>
        <taxon>Bacteria</taxon>
        <taxon>Bacillati</taxon>
        <taxon>Actinomycetota</taxon>
        <taxon>Actinomycetes</taxon>
        <taxon>Streptosporangiales</taxon>
        <taxon>Nocardiopsidaceae</taxon>
        <taxon>Salinactinospora</taxon>
    </lineage>
</organism>
<evidence type="ECO:0000313" key="1">
    <source>
        <dbReference type="EMBL" id="GAA3733303.1"/>
    </source>
</evidence>
<evidence type="ECO:0008006" key="3">
    <source>
        <dbReference type="Google" id="ProtNLM"/>
    </source>
</evidence>
<dbReference type="Gene3D" id="3.90.550.10">
    <property type="entry name" value="Spore Coat Polysaccharide Biosynthesis Protein SpsA, Chain A"/>
    <property type="match status" value="1"/>
</dbReference>
<comment type="caution">
    <text evidence="1">The sequence shown here is derived from an EMBL/GenBank/DDBJ whole genome shotgun (WGS) entry which is preliminary data.</text>
</comment>
<dbReference type="InterPro" id="IPR029044">
    <property type="entry name" value="Nucleotide-diphossugar_trans"/>
</dbReference>
<keyword evidence="2" id="KW-1185">Reference proteome</keyword>
<proteinExistence type="predicted"/>
<gene>
    <name evidence="1" type="ORF">GCM10022402_12220</name>
</gene>
<dbReference type="Proteomes" id="UP001500908">
    <property type="component" value="Unassembled WGS sequence"/>
</dbReference>
<accession>A0ABP7F7V9</accession>
<dbReference type="RefSeq" id="WP_344968212.1">
    <property type="nucleotide sequence ID" value="NZ_BAABDD010000004.1"/>
</dbReference>
<reference evidence="2" key="1">
    <citation type="journal article" date="2019" name="Int. J. Syst. Evol. Microbiol.">
        <title>The Global Catalogue of Microorganisms (GCM) 10K type strain sequencing project: providing services to taxonomists for standard genome sequencing and annotation.</title>
        <authorList>
            <consortium name="The Broad Institute Genomics Platform"/>
            <consortium name="The Broad Institute Genome Sequencing Center for Infectious Disease"/>
            <person name="Wu L."/>
            <person name="Ma J."/>
        </authorList>
    </citation>
    <scope>NUCLEOTIDE SEQUENCE [LARGE SCALE GENOMIC DNA]</scope>
    <source>
        <strain evidence="2">JCM 17137</strain>
    </source>
</reference>
<name>A0ABP7F7V9_9ACTN</name>
<evidence type="ECO:0000313" key="2">
    <source>
        <dbReference type="Proteomes" id="UP001500908"/>
    </source>
</evidence>
<dbReference type="EMBL" id="BAABDD010000004">
    <property type="protein sequence ID" value="GAA3733303.1"/>
    <property type="molecule type" value="Genomic_DNA"/>
</dbReference>
<sequence>MKAAAILPSRNEPSTIADVSAAVDTALGARRAVIVHADSSDTPETAERFAAVSTHAHKIGLTGLVRGKGAQVLAAARCSGPAEAAAVLIVDTDTRNPKAAVYRALLESVRDGAALAIADYPRHWDEANLTNHVARPLIAATTGNDVPQPLAGDLAVSHEALVTAVRALRTLPAELSECVDGYGIDAFLLLTAATCGPVVSIRLDEPKQHAGSFPHLPAIYHQAVPVLLHLTAAWRPSPLPMPPSSALYRVAARELESARLEEMLSTLDGLIPTALRRYDERSWPLPVANAWHAVNSTASPFDAARQLWPHYLLRVRDWLTRGREATTGQRREALAVAHARLHTAVLTDAGVLG</sequence>
<protein>
    <recommendedName>
        <fullName evidence="3">Glycosyl transferase family 2</fullName>
    </recommendedName>
</protein>